<proteinExistence type="predicted"/>
<sequence length="230" mass="26045">MMNFKTMLQLPVLETNEVLKILQEVADHERKQENPNMPKISFSNTEGTISGYFINYDRDKGVVLIGNWYDNEADLQYVSFHSISCIMLQNVKDYVHLLSDGKIPFTPRPEEVPTQLQLKKELKAAGVALQEPLGKTLSIVFNAGENPSDTQKYYAKKAINLLQETLVILAENNLAKEAFSETVDAIEFEFAKANTIELSDSVLRITFSLEKGWKSVLNKTELQNAIEKNL</sequence>
<name>D5BK71_ZUNPS</name>
<dbReference type="Proteomes" id="UP000001654">
    <property type="component" value="Chromosome"/>
</dbReference>
<dbReference type="EMBL" id="CP001650">
    <property type="protein sequence ID" value="ADF51751.1"/>
    <property type="molecule type" value="Genomic_DNA"/>
</dbReference>
<dbReference type="AlphaFoldDB" id="D5BK71"/>
<gene>
    <name evidence="1" type="ordered locus">ZPR_1415</name>
</gene>
<evidence type="ECO:0000313" key="1">
    <source>
        <dbReference type="EMBL" id="ADF51751.1"/>
    </source>
</evidence>
<dbReference type="RefSeq" id="WP_013070903.1">
    <property type="nucleotide sequence ID" value="NC_014041.1"/>
</dbReference>
<organism evidence="1 2">
    <name type="scientific">Zunongwangia profunda (strain DSM 18752 / CCTCC AB 206139 / SM-A87)</name>
    <name type="common">Wangia profunda</name>
    <dbReference type="NCBI Taxonomy" id="655815"/>
    <lineage>
        <taxon>Bacteria</taxon>
        <taxon>Pseudomonadati</taxon>
        <taxon>Bacteroidota</taxon>
        <taxon>Flavobacteriia</taxon>
        <taxon>Flavobacteriales</taxon>
        <taxon>Flavobacteriaceae</taxon>
        <taxon>Zunongwangia</taxon>
    </lineage>
</organism>
<protein>
    <submittedName>
        <fullName evidence="1">Uncharacterized protein</fullName>
    </submittedName>
</protein>
<reference evidence="1 2" key="1">
    <citation type="journal article" date="2010" name="BMC Genomics">
        <title>The complete genome of Zunongwangia profunda SM-A87 reveals its adaptation to the deep-sea environment and ecological role in sedimentary organic nitrogen degradation.</title>
        <authorList>
            <person name="Qin Q.L."/>
            <person name="Zhang X.Y."/>
            <person name="Wang X.M."/>
            <person name="Liu G.M."/>
            <person name="Chen X.L."/>
            <person name="Xie B.B."/>
            <person name="Dang H.Y."/>
            <person name="Zhou B.C."/>
            <person name="Yu J."/>
            <person name="Zhang Y.Z."/>
        </authorList>
    </citation>
    <scope>NUCLEOTIDE SEQUENCE [LARGE SCALE GENOMIC DNA]</scope>
    <source>
        <strain evidence="2">DSM 18752 / CCTCC AB 206139 / SM-A87</strain>
    </source>
</reference>
<accession>D5BK71</accession>
<keyword evidence="2" id="KW-1185">Reference proteome</keyword>
<dbReference type="HOGENOM" id="CLU_1208322_0_0_10"/>
<evidence type="ECO:0000313" key="2">
    <source>
        <dbReference type="Proteomes" id="UP000001654"/>
    </source>
</evidence>
<dbReference type="eggNOG" id="ENOG502ZFZ6">
    <property type="taxonomic scope" value="Bacteria"/>
</dbReference>
<dbReference type="KEGG" id="zpr:ZPR_1415"/>